<dbReference type="InterPro" id="IPR002347">
    <property type="entry name" value="SDR_fam"/>
</dbReference>
<dbReference type="AlphaFoldDB" id="A0A8K0SNQ5"/>
<protein>
    <recommendedName>
        <fullName evidence="5">NAD(P)-binding domain-containing protein</fullName>
    </recommendedName>
</protein>
<evidence type="ECO:0000256" key="1">
    <source>
        <dbReference type="ARBA" id="ARBA00006484"/>
    </source>
</evidence>
<dbReference type="EMBL" id="JAGPNK010000013">
    <property type="protein sequence ID" value="KAH7309700.1"/>
    <property type="molecule type" value="Genomic_DNA"/>
</dbReference>
<dbReference type="PANTHER" id="PTHR43669">
    <property type="entry name" value="5-KETO-D-GLUCONATE 5-REDUCTASE"/>
    <property type="match status" value="1"/>
</dbReference>
<dbReference type="GO" id="GO:0016491">
    <property type="term" value="F:oxidoreductase activity"/>
    <property type="evidence" value="ECO:0007669"/>
    <property type="project" value="UniProtKB-KW"/>
</dbReference>
<sequence length="212" mass="22787">MSSKPVALIFGAGANIGAALVKKFAGAGYRVAAVSRSAPHPPVLSDDGSSLLVRADLYEPQQIPTVFATVQELLNDFPKVVIWNAGPITASPDKDNFFSIPISAVNRDLAISVTSPFTAAAEAVKRWQEAKVGGRFIMTGNIQPKMIFPSPDFVTLGIAKSGSAHWLGTADALYKSKDWRFFFAEERTAEGQPMGPERFPALSYNQAIIKST</sequence>
<keyword evidence="2" id="KW-0560">Oxidoreductase</keyword>
<keyword evidence="4" id="KW-1185">Reference proteome</keyword>
<dbReference type="PANTHER" id="PTHR43669:SF4">
    <property type="entry name" value="SHORT-CHAIN DEHYDROGENASE"/>
    <property type="match status" value="1"/>
</dbReference>
<dbReference type="Proteomes" id="UP000813444">
    <property type="component" value="Unassembled WGS sequence"/>
</dbReference>
<proteinExistence type="inferred from homology"/>
<dbReference type="CDD" id="cd05233">
    <property type="entry name" value="SDR_c"/>
    <property type="match status" value="1"/>
</dbReference>
<evidence type="ECO:0000256" key="2">
    <source>
        <dbReference type="ARBA" id="ARBA00023002"/>
    </source>
</evidence>
<evidence type="ECO:0000313" key="3">
    <source>
        <dbReference type="EMBL" id="KAH7309700.1"/>
    </source>
</evidence>
<dbReference type="SUPFAM" id="SSF51735">
    <property type="entry name" value="NAD(P)-binding Rossmann-fold domains"/>
    <property type="match status" value="1"/>
</dbReference>
<evidence type="ECO:0008006" key="5">
    <source>
        <dbReference type="Google" id="ProtNLM"/>
    </source>
</evidence>
<organism evidence="3 4">
    <name type="scientific">Stachybotrys elegans</name>
    <dbReference type="NCBI Taxonomy" id="80388"/>
    <lineage>
        <taxon>Eukaryota</taxon>
        <taxon>Fungi</taxon>
        <taxon>Dikarya</taxon>
        <taxon>Ascomycota</taxon>
        <taxon>Pezizomycotina</taxon>
        <taxon>Sordariomycetes</taxon>
        <taxon>Hypocreomycetidae</taxon>
        <taxon>Hypocreales</taxon>
        <taxon>Stachybotryaceae</taxon>
        <taxon>Stachybotrys</taxon>
    </lineage>
</organism>
<gene>
    <name evidence="3" type="ORF">B0I35DRAFT_463646</name>
</gene>
<dbReference type="Pfam" id="PF00106">
    <property type="entry name" value="adh_short"/>
    <property type="match status" value="1"/>
</dbReference>
<reference evidence="3" key="1">
    <citation type="journal article" date="2021" name="Nat. Commun.">
        <title>Genetic determinants of endophytism in the Arabidopsis root mycobiome.</title>
        <authorList>
            <person name="Mesny F."/>
            <person name="Miyauchi S."/>
            <person name="Thiergart T."/>
            <person name="Pickel B."/>
            <person name="Atanasova L."/>
            <person name="Karlsson M."/>
            <person name="Huettel B."/>
            <person name="Barry K.W."/>
            <person name="Haridas S."/>
            <person name="Chen C."/>
            <person name="Bauer D."/>
            <person name="Andreopoulos W."/>
            <person name="Pangilinan J."/>
            <person name="LaButti K."/>
            <person name="Riley R."/>
            <person name="Lipzen A."/>
            <person name="Clum A."/>
            <person name="Drula E."/>
            <person name="Henrissat B."/>
            <person name="Kohler A."/>
            <person name="Grigoriev I.V."/>
            <person name="Martin F.M."/>
            <person name="Hacquard S."/>
        </authorList>
    </citation>
    <scope>NUCLEOTIDE SEQUENCE</scope>
    <source>
        <strain evidence="3">MPI-CAGE-CH-0235</strain>
    </source>
</reference>
<dbReference type="Gene3D" id="3.40.50.720">
    <property type="entry name" value="NAD(P)-binding Rossmann-like Domain"/>
    <property type="match status" value="1"/>
</dbReference>
<evidence type="ECO:0000313" key="4">
    <source>
        <dbReference type="Proteomes" id="UP000813444"/>
    </source>
</evidence>
<comment type="caution">
    <text evidence="3">The sequence shown here is derived from an EMBL/GenBank/DDBJ whole genome shotgun (WGS) entry which is preliminary data.</text>
</comment>
<dbReference type="OrthoDB" id="5336600at2759"/>
<accession>A0A8K0SNQ5</accession>
<name>A0A8K0SNQ5_9HYPO</name>
<comment type="similarity">
    <text evidence="1">Belongs to the short-chain dehydrogenases/reductases (SDR) family.</text>
</comment>
<dbReference type="InterPro" id="IPR036291">
    <property type="entry name" value="NAD(P)-bd_dom_sf"/>
</dbReference>